<evidence type="ECO:0000313" key="2">
    <source>
        <dbReference type="Proteomes" id="UP001331761"/>
    </source>
</evidence>
<evidence type="ECO:0000313" key="1">
    <source>
        <dbReference type="EMBL" id="KAK5984137.1"/>
    </source>
</evidence>
<accession>A0AAN8IWK5</accession>
<comment type="caution">
    <text evidence="1">The sequence shown here is derived from an EMBL/GenBank/DDBJ whole genome shotgun (WGS) entry which is preliminary data.</text>
</comment>
<keyword evidence="2" id="KW-1185">Reference proteome</keyword>
<name>A0AAN8IWK5_TRICO</name>
<dbReference type="EMBL" id="WIXE01003227">
    <property type="protein sequence ID" value="KAK5984137.1"/>
    <property type="molecule type" value="Genomic_DNA"/>
</dbReference>
<dbReference type="Proteomes" id="UP001331761">
    <property type="component" value="Unassembled WGS sequence"/>
</dbReference>
<sequence length="78" mass="9004">MSSNKTIITTGLALHKEGGERNARTCFYRKPVELMPNPAMWEAPKKELRRVELNANYLESRMHPSASPPNPRINLRRM</sequence>
<organism evidence="1 2">
    <name type="scientific">Trichostrongylus colubriformis</name>
    <name type="common">Black scour worm</name>
    <dbReference type="NCBI Taxonomy" id="6319"/>
    <lineage>
        <taxon>Eukaryota</taxon>
        <taxon>Metazoa</taxon>
        <taxon>Ecdysozoa</taxon>
        <taxon>Nematoda</taxon>
        <taxon>Chromadorea</taxon>
        <taxon>Rhabditida</taxon>
        <taxon>Rhabditina</taxon>
        <taxon>Rhabditomorpha</taxon>
        <taxon>Strongyloidea</taxon>
        <taxon>Trichostrongylidae</taxon>
        <taxon>Trichostrongylus</taxon>
    </lineage>
</organism>
<gene>
    <name evidence="1" type="ORF">GCK32_014977</name>
</gene>
<proteinExistence type="predicted"/>
<dbReference type="AlphaFoldDB" id="A0AAN8IWK5"/>
<protein>
    <submittedName>
        <fullName evidence="1">Uncharacterized protein</fullName>
    </submittedName>
</protein>
<reference evidence="1 2" key="1">
    <citation type="submission" date="2019-10" db="EMBL/GenBank/DDBJ databases">
        <title>Assembly and Annotation for the nematode Trichostrongylus colubriformis.</title>
        <authorList>
            <person name="Martin J."/>
        </authorList>
    </citation>
    <scope>NUCLEOTIDE SEQUENCE [LARGE SCALE GENOMIC DNA]</scope>
    <source>
        <strain evidence="1">G859</strain>
        <tissue evidence="1">Whole worm</tissue>
    </source>
</reference>